<evidence type="ECO:0000313" key="1">
    <source>
        <dbReference type="Proteomes" id="UP000887576"/>
    </source>
</evidence>
<protein>
    <submittedName>
        <fullName evidence="2">Uncharacterized protein</fullName>
    </submittedName>
</protein>
<organism evidence="1 2">
    <name type="scientific">Panagrolaimus sp. JU765</name>
    <dbReference type="NCBI Taxonomy" id="591449"/>
    <lineage>
        <taxon>Eukaryota</taxon>
        <taxon>Metazoa</taxon>
        <taxon>Ecdysozoa</taxon>
        <taxon>Nematoda</taxon>
        <taxon>Chromadorea</taxon>
        <taxon>Rhabditida</taxon>
        <taxon>Tylenchina</taxon>
        <taxon>Panagrolaimomorpha</taxon>
        <taxon>Panagrolaimoidea</taxon>
        <taxon>Panagrolaimidae</taxon>
        <taxon>Panagrolaimus</taxon>
    </lineage>
</organism>
<evidence type="ECO:0000313" key="2">
    <source>
        <dbReference type="WBParaSite" id="JU765_v2.g13586.t1"/>
    </source>
</evidence>
<proteinExistence type="predicted"/>
<name>A0AC34Q723_9BILA</name>
<reference evidence="2" key="1">
    <citation type="submission" date="2022-11" db="UniProtKB">
        <authorList>
            <consortium name="WormBaseParasite"/>
        </authorList>
    </citation>
    <scope>IDENTIFICATION</scope>
</reference>
<accession>A0AC34Q723</accession>
<dbReference type="Proteomes" id="UP000887576">
    <property type="component" value="Unplaced"/>
</dbReference>
<sequence length="76" mass="8582">MDKSGSCTEFSQKSSTSEAEKPSEKSEPEKTASKKDPHESQIRNDSDGIFELNPEDSNKLNFYLTNNCLNENFFIS</sequence>
<dbReference type="WBParaSite" id="JU765_v2.g13586.t1">
    <property type="protein sequence ID" value="JU765_v2.g13586.t1"/>
    <property type="gene ID" value="JU765_v2.g13586"/>
</dbReference>